<proteinExistence type="predicted"/>
<evidence type="ECO:0000313" key="3">
    <source>
        <dbReference type="Proteomes" id="UP000318626"/>
    </source>
</evidence>
<keyword evidence="3" id="KW-1185">Reference proteome</keyword>
<dbReference type="AlphaFoldDB" id="A0A518CCD7"/>
<accession>A0A518CCD7</accession>
<dbReference type="RefSeq" id="WP_144975358.1">
    <property type="nucleotide sequence ID" value="NZ_CP036289.1"/>
</dbReference>
<dbReference type="Pfam" id="PF25138">
    <property type="entry name" value="Phage_H_T_join_3"/>
    <property type="match status" value="1"/>
</dbReference>
<name>A0A518CCD7_9BACT</name>
<protein>
    <recommendedName>
        <fullName evidence="1">Phage head-tail joining protein domain-containing protein</fullName>
    </recommendedName>
</protein>
<dbReference type="OrthoDB" id="285024at2"/>
<reference evidence="3" key="1">
    <citation type="submission" date="2019-02" db="EMBL/GenBank/DDBJ databases">
        <title>Deep-cultivation of Planctomycetes and their phenomic and genomic characterization uncovers novel biology.</title>
        <authorList>
            <person name="Wiegand S."/>
            <person name="Jogler M."/>
            <person name="Boedeker C."/>
            <person name="Pinto D."/>
            <person name="Vollmers J."/>
            <person name="Rivas-Marin E."/>
            <person name="Kohn T."/>
            <person name="Peeters S.H."/>
            <person name="Heuer A."/>
            <person name="Rast P."/>
            <person name="Oberbeckmann S."/>
            <person name="Bunk B."/>
            <person name="Jeske O."/>
            <person name="Meyerdierks A."/>
            <person name="Storesund J.E."/>
            <person name="Kallscheuer N."/>
            <person name="Luecker S."/>
            <person name="Lage O.M."/>
            <person name="Pohl T."/>
            <person name="Merkel B.J."/>
            <person name="Hornburger P."/>
            <person name="Mueller R.-W."/>
            <person name="Bruemmer F."/>
            <person name="Labrenz M."/>
            <person name="Spormann A.M."/>
            <person name="Op den Camp H."/>
            <person name="Overmann J."/>
            <person name="Amann R."/>
            <person name="Jetten M.S.M."/>
            <person name="Mascher T."/>
            <person name="Medema M.H."/>
            <person name="Devos D.P."/>
            <person name="Kaster A.-K."/>
            <person name="Ovreas L."/>
            <person name="Rohde M."/>
            <person name="Galperin M.Y."/>
            <person name="Jogler C."/>
        </authorList>
    </citation>
    <scope>NUCLEOTIDE SEQUENCE [LARGE SCALE GENOMIC DNA]</scope>
    <source>
        <strain evidence="3">Pan97</strain>
    </source>
</reference>
<sequence>MADILETGSNWLQSQRKKHATRSVTYRRGVDSVPVQATVGRTVFEQDDGTGVIVRTEVRDYLIDTADLVLAGQPALPERGDRVEEIDAGKKFTYEVMPLGTEPHWRYSDPYRTTLRVHTKHIATEDA</sequence>
<dbReference type="Proteomes" id="UP000318626">
    <property type="component" value="Chromosome"/>
</dbReference>
<evidence type="ECO:0000259" key="1">
    <source>
        <dbReference type="Pfam" id="PF25138"/>
    </source>
</evidence>
<evidence type="ECO:0000313" key="2">
    <source>
        <dbReference type="EMBL" id="QDU76887.1"/>
    </source>
</evidence>
<dbReference type="InterPro" id="IPR056942">
    <property type="entry name" value="Phage_H_T_join"/>
</dbReference>
<organism evidence="2 3">
    <name type="scientific">Bremerella volcania</name>
    <dbReference type="NCBI Taxonomy" id="2527984"/>
    <lineage>
        <taxon>Bacteria</taxon>
        <taxon>Pseudomonadati</taxon>
        <taxon>Planctomycetota</taxon>
        <taxon>Planctomycetia</taxon>
        <taxon>Pirellulales</taxon>
        <taxon>Pirellulaceae</taxon>
        <taxon>Bremerella</taxon>
    </lineage>
</organism>
<gene>
    <name evidence="2" type="ORF">Pan97_39440</name>
</gene>
<dbReference type="KEGG" id="bvo:Pan97_39440"/>
<feature type="domain" description="Phage head-tail joining protein" evidence="1">
    <location>
        <begin position="3"/>
        <end position="125"/>
    </location>
</feature>
<dbReference type="EMBL" id="CP036289">
    <property type="protein sequence ID" value="QDU76887.1"/>
    <property type="molecule type" value="Genomic_DNA"/>
</dbReference>